<dbReference type="InterPro" id="IPR036047">
    <property type="entry name" value="F-box-like_dom_sf"/>
</dbReference>
<reference evidence="3" key="2">
    <citation type="journal article" date="2017" name="Nat. Plants">
        <title>The Aegilops tauschii genome reveals multiple impacts of transposons.</title>
        <authorList>
            <person name="Zhao G."/>
            <person name="Zou C."/>
            <person name="Li K."/>
            <person name="Wang K."/>
            <person name="Li T."/>
            <person name="Gao L."/>
            <person name="Zhang X."/>
            <person name="Wang H."/>
            <person name="Yang Z."/>
            <person name="Liu X."/>
            <person name="Jiang W."/>
            <person name="Mao L."/>
            <person name="Kong X."/>
            <person name="Jiao Y."/>
            <person name="Jia J."/>
        </authorList>
    </citation>
    <scope>NUCLEOTIDE SEQUENCE [LARGE SCALE GENOMIC DNA]</scope>
    <source>
        <strain evidence="3">cv. AL8/78</strain>
    </source>
</reference>
<evidence type="ECO:0000313" key="3">
    <source>
        <dbReference type="Proteomes" id="UP000015105"/>
    </source>
</evidence>
<dbReference type="InterPro" id="IPR056594">
    <property type="entry name" value="AT5G49610-like_b-prop"/>
</dbReference>
<feature type="domain" description="F-box protein AT5G49610-like beta-propeller" evidence="1">
    <location>
        <begin position="175"/>
        <end position="454"/>
    </location>
</feature>
<dbReference type="EnsemblPlants" id="AET3Gv21025800.2">
    <property type="protein sequence ID" value="AET3Gv21025800.2"/>
    <property type="gene ID" value="AET3Gv21025800"/>
</dbReference>
<reference evidence="2" key="4">
    <citation type="submission" date="2019-03" db="UniProtKB">
        <authorList>
            <consortium name="EnsemblPlants"/>
        </authorList>
    </citation>
    <scope>IDENTIFICATION</scope>
</reference>
<dbReference type="AlphaFoldDB" id="A0A453GHY9"/>
<keyword evidence="3" id="KW-1185">Reference proteome</keyword>
<dbReference type="Proteomes" id="UP000015105">
    <property type="component" value="Chromosome 3D"/>
</dbReference>
<reference evidence="3" key="1">
    <citation type="journal article" date="2014" name="Science">
        <title>Ancient hybridizations among the ancestral genomes of bread wheat.</title>
        <authorList>
            <consortium name="International Wheat Genome Sequencing Consortium,"/>
            <person name="Marcussen T."/>
            <person name="Sandve S.R."/>
            <person name="Heier L."/>
            <person name="Spannagl M."/>
            <person name="Pfeifer M."/>
            <person name="Jakobsen K.S."/>
            <person name="Wulff B.B."/>
            <person name="Steuernagel B."/>
            <person name="Mayer K.F."/>
            <person name="Olsen O.A."/>
        </authorList>
    </citation>
    <scope>NUCLEOTIDE SEQUENCE [LARGE SCALE GENOMIC DNA]</scope>
    <source>
        <strain evidence="3">cv. AL8/78</strain>
    </source>
</reference>
<dbReference type="Gramene" id="AET3Gv21025800.2">
    <property type="protein sequence ID" value="AET3Gv21025800.2"/>
    <property type="gene ID" value="AET3Gv21025800"/>
</dbReference>
<reference evidence="2" key="5">
    <citation type="journal article" date="2021" name="G3 (Bethesda)">
        <title>Aegilops tauschii genome assembly Aet v5.0 features greater sequence contiguity and improved annotation.</title>
        <authorList>
            <person name="Wang L."/>
            <person name="Zhu T."/>
            <person name="Rodriguez J.C."/>
            <person name="Deal K.R."/>
            <person name="Dubcovsky J."/>
            <person name="McGuire P.E."/>
            <person name="Lux T."/>
            <person name="Spannagl M."/>
            <person name="Mayer K.F.X."/>
            <person name="Baldrich P."/>
            <person name="Meyers B.C."/>
            <person name="Huo N."/>
            <person name="Gu Y.Q."/>
            <person name="Zhou H."/>
            <person name="Devos K.M."/>
            <person name="Bennetzen J.L."/>
            <person name="Unver T."/>
            <person name="Budak H."/>
            <person name="Gulick P.J."/>
            <person name="Galiba G."/>
            <person name="Kalapos B."/>
            <person name="Nelson D.R."/>
            <person name="Li P."/>
            <person name="You F.M."/>
            <person name="Luo M.C."/>
            <person name="Dvorak J."/>
        </authorList>
    </citation>
    <scope>NUCLEOTIDE SEQUENCE [LARGE SCALE GENOMIC DNA]</scope>
    <source>
        <strain evidence="2">cv. AL8/78</strain>
    </source>
</reference>
<evidence type="ECO:0000313" key="2">
    <source>
        <dbReference type="EnsemblPlants" id="AET3Gv21025800.2"/>
    </source>
</evidence>
<name>A0A453GHY9_AEGTS</name>
<organism evidence="2 3">
    <name type="scientific">Aegilops tauschii subsp. strangulata</name>
    <name type="common">Goatgrass</name>
    <dbReference type="NCBI Taxonomy" id="200361"/>
    <lineage>
        <taxon>Eukaryota</taxon>
        <taxon>Viridiplantae</taxon>
        <taxon>Streptophyta</taxon>
        <taxon>Embryophyta</taxon>
        <taxon>Tracheophyta</taxon>
        <taxon>Spermatophyta</taxon>
        <taxon>Magnoliopsida</taxon>
        <taxon>Liliopsida</taxon>
        <taxon>Poales</taxon>
        <taxon>Poaceae</taxon>
        <taxon>BOP clade</taxon>
        <taxon>Pooideae</taxon>
        <taxon>Triticodae</taxon>
        <taxon>Triticeae</taxon>
        <taxon>Triticinae</taxon>
        <taxon>Aegilops</taxon>
    </lineage>
</organism>
<evidence type="ECO:0000259" key="1">
    <source>
        <dbReference type="Pfam" id="PF23635"/>
    </source>
</evidence>
<dbReference type="Pfam" id="PF23635">
    <property type="entry name" value="Beta-prop_AT5G49610-like"/>
    <property type="match status" value="1"/>
</dbReference>
<dbReference type="PANTHER" id="PTHR33207">
    <property type="entry name" value="F-BOX DOMAIN CONTAINING PROTEIN-RELATED"/>
    <property type="match status" value="1"/>
</dbReference>
<reference evidence="2" key="3">
    <citation type="journal article" date="2017" name="Nature">
        <title>Genome sequence of the progenitor of the wheat D genome Aegilops tauschii.</title>
        <authorList>
            <person name="Luo M.C."/>
            <person name="Gu Y.Q."/>
            <person name="Puiu D."/>
            <person name="Wang H."/>
            <person name="Twardziok S.O."/>
            <person name="Deal K.R."/>
            <person name="Huo N."/>
            <person name="Zhu T."/>
            <person name="Wang L."/>
            <person name="Wang Y."/>
            <person name="McGuire P.E."/>
            <person name="Liu S."/>
            <person name="Long H."/>
            <person name="Ramasamy R.K."/>
            <person name="Rodriguez J.C."/>
            <person name="Van S.L."/>
            <person name="Yuan L."/>
            <person name="Wang Z."/>
            <person name="Xia Z."/>
            <person name="Xiao L."/>
            <person name="Anderson O.D."/>
            <person name="Ouyang S."/>
            <person name="Liang Y."/>
            <person name="Zimin A.V."/>
            <person name="Pertea G."/>
            <person name="Qi P."/>
            <person name="Bennetzen J.L."/>
            <person name="Dai X."/>
            <person name="Dawson M.W."/>
            <person name="Muller H.G."/>
            <person name="Kugler K."/>
            <person name="Rivarola-Duarte L."/>
            <person name="Spannagl M."/>
            <person name="Mayer K.F.X."/>
            <person name="Lu F.H."/>
            <person name="Bevan M.W."/>
            <person name="Leroy P."/>
            <person name="Li P."/>
            <person name="You F.M."/>
            <person name="Sun Q."/>
            <person name="Liu Z."/>
            <person name="Lyons E."/>
            <person name="Wicker T."/>
            <person name="Salzberg S.L."/>
            <person name="Devos K.M."/>
            <person name="Dvorak J."/>
        </authorList>
    </citation>
    <scope>NUCLEOTIDE SEQUENCE [LARGE SCALE GENOMIC DNA]</scope>
    <source>
        <strain evidence="2">cv. AL8/78</strain>
    </source>
</reference>
<dbReference type="SUPFAM" id="SSF81383">
    <property type="entry name" value="F-box domain"/>
    <property type="match status" value="1"/>
</dbReference>
<protein>
    <recommendedName>
        <fullName evidence="1">F-box protein AT5G49610-like beta-propeller domain-containing protein</fullName>
    </recommendedName>
</protein>
<proteinExistence type="predicted"/>
<sequence>SLNGVCFSSAVVPSIKLRSGLDGRCGGLSSAACMDGRGRLCKVTRSATEILLRLKIPQNMDGYRRAPPPAAAAASAASVLGDDDLLREIFIRLGFPNCLVRAALVSQRWLLNASDPAFLRRFRERNPPRVLGVCAGYSVRPFKFVPLPQPPELAALSRRAASSCAYAFARGGQRIEHCRNGRLIVESLRKGTFKHSVLAPLLYGEPEAVLPPIPPPRRHPQELTQGSFTQIFLPEDGGREGITLVNLWKVQREVRAEVYVLGAAGWGVPTTAITEIELQYAATFFAKMLPPVHGKVFVVTGFGYTLGLDLATATFVMLQLPAGVRYNYMLSSAEGSGIYLVTVDRFQLSVWLHRMAGDNHGAGGWLLVDTFSVLEACARLAGDSWVPCEYLNVAAVGDNADFVFLDHPSSGVIFYVHLSSRVVKMVYQRTADEHECRSVAVRISPVMTIWPPIFPALNIGHDQEGIVRAVRSLDRR</sequence>
<accession>A0A453GHY9</accession>